<keyword evidence="1" id="KW-0472">Membrane</keyword>
<name>A0A0F9K2E1_9ZZZZ</name>
<feature type="transmembrane region" description="Helical" evidence="1">
    <location>
        <begin position="18"/>
        <end position="40"/>
    </location>
</feature>
<dbReference type="EMBL" id="LAZR01008855">
    <property type="protein sequence ID" value="KKM76168.1"/>
    <property type="molecule type" value="Genomic_DNA"/>
</dbReference>
<keyword evidence="1" id="KW-0812">Transmembrane</keyword>
<organism evidence="2">
    <name type="scientific">marine sediment metagenome</name>
    <dbReference type="NCBI Taxonomy" id="412755"/>
    <lineage>
        <taxon>unclassified sequences</taxon>
        <taxon>metagenomes</taxon>
        <taxon>ecological metagenomes</taxon>
    </lineage>
</organism>
<sequence>MKIIGLVENGRLSPSQGFYKATCLLMTGIIVTGVAAWLTFGLNKVTRSELVQHRSEDREYVQELKSTVQTLDVTVRKLGLSVERLSTILEVR</sequence>
<evidence type="ECO:0000256" key="1">
    <source>
        <dbReference type="SAM" id="Phobius"/>
    </source>
</evidence>
<comment type="caution">
    <text evidence="2">The sequence shown here is derived from an EMBL/GenBank/DDBJ whole genome shotgun (WGS) entry which is preliminary data.</text>
</comment>
<evidence type="ECO:0000313" key="2">
    <source>
        <dbReference type="EMBL" id="KKM76168.1"/>
    </source>
</evidence>
<protein>
    <submittedName>
        <fullName evidence="2">Uncharacterized protein</fullName>
    </submittedName>
</protein>
<reference evidence="2" key="1">
    <citation type="journal article" date="2015" name="Nature">
        <title>Complex archaea that bridge the gap between prokaryotes and eukaryotes.</title>
        <authorList>
            <person name="Spang A."/>
            <person name="Saw J.H."/>
            <person name="Jorgensen S.L."/>
            <person name="Zaremba-Niedzwiedzka K."/>
            <person name="Martijn J."/>
            <person name="Lind A.E."/>
            <person name="van Eijk R."/>
            <person name="Schleper C."/>
            <person name="Guy L."/>
            <person name="Ettema T.J."/>
        </authorList>
    </citation>
    <scope>NUCLEOTIDE SEQUENCE</scope>
</reference>
<proteinExistence type="predicted"/>
<accession>A0A0F9K2E1</accession>
<gene>
    <name evidence="2" type="ORF">LCGC14_1382910</name>
</gene>
<dbReference type="AlphaFoldDB" id="A0A0F9K2E1"/>
<keyword evidence="1" id="KW-1133">Transmembrane helix</keyword>